<keyword evidence="1" id="KW-0812">Transmembrane</keyword>
<dbReference type="AlphaFoldDB" id="A0A916YVR7"/>
<comment type="caution">
    <text evidence="2">The sequence shown here is derived from an EMBL/GenBank/DDBJ whole genome shotgun (WGS) entry which is preliminary data.</text>
</comment>
<evidence type="ECO:0000256" key="1">
    <source>
        <dbReference type="SAM" id="Phobius"/>
    </source>
</evidence>
<keyword evidence="1" id="KW-1133">Transmembrane helix</keyword>
<accession>A0A916YVR7</accession>
<sequence length="96" mass="11310">MTIKNLKLYQTISGVLMLVFFGCYLYLQFVLHYEGIYYSLCKGIYELLLALTFHFSLSYIKLTKPQNYKESLHKMVVLLWSIMGGIHIIEFIAKLF</sequence>
<protein>
    <recommendedName>
        <fullName evidence="4">Lipoprotein</fullName>
    </recommendedName>
</protein>
<evidence type="ECO:0000313" key="2">
    <source>
        <dbReference type="EMBL" id="GGD63253.1"/>
    </source>
</evidence>
<dbReference type="PROSITE" id="PS51257">
    <property type="entry name" value="PROKAR_LIPOPROTEIN"/>
    <property type="match status" value="1"/>
</dbReference>
<reference evidence="2" key="2">
    <citation type="submission" date="2020-09" db="EMBL/GenBank/DDBJ databases">
        <authorList>
            <person name="Sun Q."/>
            <person name="Zhou Y."/>
        </authorList>
    </citation>
    <scope>NUCLEOTIDE SEQUENCE</scope>
    <source>
        <strain evidence="2">CGMCC 1.15958</strain>
    </source>
</reference>
<dbReference type="EMBL" id="BMKK01000005">
    <property type="protein sequence ID" value="GGD63253.1"/>
    <property type="molecule type" value="Genomic_DNA"/>
</dbReference>
<organism evidence="2 3">
    <name type="scientific">Emticicia aquatilis</name>
    <dbReference type="NCBI Taxonomy" id="1537369"/>
    <lineage>
        <taxon>Bacteria</taxon>
        <taxon>Pseudomonadati</taxon>
        <taxon>Bacteroidota</taxon>
        <taxon>Cytophagia</taxon>
        <taxon>Cytophagales</taxon>
        <taxon>Leadbetterellaceae</taxon>
        <taxon>Emticicia</taxon>
    </lineage>
</organism>
<gene>
    <name evidence="2" type="ORF">GCM10011514_29120</name>
</gene>
<feature type="transmembrane region" description="Helical" evidence="1">
    <location>
        <begin position="43"/>
        <end position="60"/>
    </location>
</feature>
<proteinExistence type="predicted"/>
<name>A0A916YVR7_9BACT</name>
<keyword evidence="3" id="KW-1185">Reference proteome</keyword>
<dbReference type="RefSeq" id="WP_188766834.1">
    <property type="nucleotide sequence ID" value="NZ_BMKK01000005.1"/>
</dbReference>
<reference evidence="2" key="1">
    <citation type="journal article" date="2014" name="Int. J. Syst. Evol. Microbiol.">
        <title>Complete genome sequence of Corynebacterium casei LMG S-19264T (=DSM 44701T), isolated from a smear-ripened cheese.</title>
        <authorList>
            <consortium name="US DOE Joint Genome Institute (JGI-PGF)"/>
            <person name="Walter F."/>
            <person name="Albersmeier A."/>
            <person name="Kalinowski J."/>
            <person name="Ruckert C."/>
        </authorList>
    </citation>
    <scope>NUCLEOTIDE SEQUENCE</scope>
    <source>
        <strain evidence="2">CGMCC 1.15958</strain>
    </source>
</reference>
<feature type="transmembrane region" description="Helical" evidence="1">
    <location>
        <begin position="12"/>
        <end position="31"/>
    </location>
</feature>
<feature type="transmembrane region" description="Helical" evidence="1">
    <location>
        <begin position="72"/>
        <end position="93"/>
    </location>
</feature>
<evidence type="ECO:0000313" key="3">
    <source>
        <dbReference type="Proteomes" id="UP000609064"/>
    </source>
</evidence>
<keyword evidence="1" id="KW-0472">Membrane</keyword>
<dbReference type="Proteomes" id="UP000609064">
    <property type="component" value="Unassembled WGS sequence"/>
</dbReference>
<evidence type="ECO:0008006" key="4">
    <source>
        <dbReference type="Google" id="ProtNLM"/>
    </source>
</evidence>